<reference evidence="3" key="1">
    <citation type="journal article" date="2014" name="Int. J. Syst. Evol. Microbiol.">
        <title>Complete genome sequence of Corynebacterium casei LMG S-19264T (=DSM 44701T), isolated from a smear-ripened cheese.</title>
        <authorList>
            <consortium name="US DOE Joint Genome Institute (JGI-PGF)"/>
            <person name="Walter F."/>
            <person name="Albersmeier A."/>
            <person name="Kalinowski J."/>
            <person name="Ruckert C."/>
        </authorList>
    </citation>
    <scope>NUCLEOTIDE SEQUENCE</scope>
    <source>
        <strain evidence="3">CGMCC 1.15320</strain>
    </source>
</reference>
<sequence>MKRTAADRLILLTGGPGSGKTTLLDALASEGYRVAPEAGRAIIRDQLAIGGQALPWKDAALFAEQMLQWDLRSHAEACAVEAYTFFDRGVPDIVGYLRLSGLPMPEHVTRAAERCRYWQKAFILPPWPEIFTQDAERRQDLEEAMRTNDAMVTAYSDLGYELVEVPRASIEERAAFVLRGSASRSASQSAARRRPAQPRP</sequence>
<dbReference type="SUPFAM" id="SSF52540">
    <property type="entry name" value="P-loop containing nucleoside triphosphate hydrolases"/>
    <property type="match status" value="1"/>
</dbReference>
<feature type="compositionally biased region" description="Basic residues" evidence="1">
    <location>
        <begin position="191"/>
        <end position="200"/>
    </location>
</feature>
<feature type="compositionally biased region" description="Low complexity" evidence="1">
    <location>
        <begin position="181"/>
        <end position="190"/>
    </location>
</feature>
<dbReference type="RefSeq" id="WP_188719149.1">
    <property type="nucleotide sequence ID" value="NZ_BMIF01000001.1"/>
</dbReference>
<dbReference type="InterPro" id="IPR027417">
    <property type="entry name" value="P-loop_NTPase"/>
</dbReference>
<protein>
    <submittedName>
        <fullName evidence="3">ATPase</fullName>
    </submittedName>
</protein>
<dbReference type="Pfam" id="PF13521">
    <property type="entry name" value="AAA_28"/>
    <property type="match status" value="1"/>
</dbReference>
<feature type="region of interest" description="Disordered" evidence="1">
    <location>
        <begin position="180"/>
        <end position="200"/>
    </location>
</feature>
<comment type="caution">
    <text evidence="3">The sequence shown here is derived from an EMBL/GenBank/DDBJ whole genome shotgun (WGS) entry which is preliminary data.</text>
</comment>
<feature type="domain" description="NadR/Ttd14 AAA" evidence="2">
    <location>
        <begin position="10"/>
        <end position="173"/>
    </location>
</feature>
<dbReference type="Gene3D" id="3.40.50.300">
    <property type="entry name" value="P-loop containing nucleotide triphosphate hydrolases"/>
    <property type="match status" value="1"/>
</dbReference>
<dbReference type="Proteomes" id="UP000636264">
    <property type="component" value="Unassembled WGS sequence"/>
</dbReference>
<accession>A0A916VYN1</accession>
<reference evidence="3" key="2">
    <citation type="submission" date="2020-09" db="EMBL/GenBank/DDBJ databases">
        <authorList>
            <person name="Sun Q."/>
            <person name="Zhou Y."/>
        </authorList>
    </citation>
    <scope>NUCLEOTIDE SEQUENCE</scope>
    <source>
        <strain evidence="3">CGMCC 1.15320</strain>
    </source>
</reference>
<dbReference type="EMBL" id="BMIF01000001">
    <property type="protein sequence ID" value="GGA52947.1"/>
    <property type="molecule type" value="Genomic_DNA"/>
</dbReference>
<gene>
    <name evidence="3" type="ORF">GCM10011385_02910</name>
</gene>
<dbReference type="InterPro" id="IPR038727">
    <property type="entry name" value="NadR/Ttd14_AAA_dom"/>
</dbReference>
<keyword evidence="4" id="KW-1185">Reference proteome</keyword>
<evidence type="ECO:0000313" key="4">
    <source>
        <dbReference type="Proteomes" id="UP000636264"/>
    </source>
</evidence>
<evidence type="ECO:0000259" key="2">
    <source>
        <dbReference type="Pfam" id="PF13521"/>
    </source>
</evidence>
<evidence type="ECO:0000256" key="1">
    <source>
        <dbReference type="SAM" id="MobiDB-lite"/>
    </source>
</evidence>
<evidence type="ECO:0000313" key="3">
    <source>
        <dbReference type="EMBL" id="GGA52947.1"/>
    </source>
</evidence>
<organism evidence="3 4">
    <name type="scientific">Nitratireductor aestuarii</name>
    <dbReference type="NCBI Taxonomy" id="1735103"/>
    <lineage>
        <taxon>Bacteria</taxon>
        <taxon>Pseudomonadati</taxon>
        <taxon>Pseudomonadota</taxon>
        <taxon>Alphaproteobacteria</taxon>
        <taxon>Hyphomicrobiales</taxon>
        <taxon>Phyllobacteriaceae</taxon>
        <taxon>Nitratireductor</taxon>
    </lineage>
</organism>
<proteinExistence type="predicted"/>
<name>A0A916VYN1_9HYPH</name>
<dbReference type="AlphaFoldDB" id="A0A916VYN1"/>